<dbReference type="Gene3D" id="2.120.10.80">
    <property type="entry name" value="Kelch-type beta propeller"/>
    <property type="match status" value="1"/>
</dbReference>
<reference evidence="1 2" key="1">
    <citation type="journal article" date="2021" name="Sci. Rep.">
        <title>The genome of the diatom Chaetoceros tenuissimus carries an ancient integrated fragment of an extant virus.</title>
        <authorList>
            <person name="Hongo Y."/>
            <person name="Kimura K."/>
            <person name="Takaki Y."/>
            <person name="Yoshida Y."/>
            <person name="Baba S."/>
            <person name="Kobayashi G."/>
            <person name="Nagasaki K."/>
            <person name="Hano T."/>
            <person name="Tomaru Y."/>
        </authorList>
    </citation>
    <scope>NUCLEOTIDE SEQUENCE [LARGE SCALE GENOMIC DNA]</scope>
    <source>
        <strain evidence="1 2">NIES-3715</strain>
    </source>
</reference>
<dbReference type="InterPro" id="IPR015915">
    <property type="entry name" value="Kelch-typ_b-propeller"/>
</dbReference>
<protein>
    <submittedName>
        <fullName evidence="1">Uncharacterized protein</fullName>
    </submittedName>
</protein>
<evidence type="ECO:0000313" key="2">
    <source>
        <dbReference type="Proteomes" id="UP001054902"/>
    </source>
</evidence>
<comment type="caution">
    <text evidence="1">The sequence shown here is derived from an EMBL/GenBank/DDBJ whole genome shotgun (WGS) entry which is preliminary data.</text>
</comment>
<sequence>MVRDNVLYIFGGLIFHENENDVVYSMEQEPYMYRLILDESHFKDRDHENLEESFGNDAFTQNDMDWERWIPHFQTNEYNPESTLQDMKTAVNRAEVRGGYCKSKDKLVIYGGIHAKEESYDEATTIGDVWAYDFQRDTWEMMAPSTSIDSDSFHIQAKEVHMGQPWLAMNCLFTEGLERLIKVRKMNLRERFNSMMFGYLI</sequence>
<accession>A0AAD3CJK3</accession>
<evidence type="ECO:0000313" key="1">
    <source>
        <dbReference type="EMBL" id="GFH47093.1"/>
    </source>
</evidence>
<dbReference type="Proteomes" id="UP001054902">
    <property type="component" value="Unassembled WGS sequence"/>
</dbReference>
<dbReference type="EMBL" id="BLLK01000022">
    <property type="protein sequence ID" value="GFH47093.1"/>
    <property type="molecule type" value="Genomic_DNA"/>
</dbReference>
<dbReference type="SUPFAM" id="SSF117281">
    <property type="entry name" value="Kelch motif"/>
    <property type="match status" value="1"/>
</dbReference>
<organism evidence="1 2">
    <name type="scientific">Chaetoceros tenuissimus</name>
    <dbReference type="NCBI Taxonomy" id="426638"/>
    <lineage>
        <taxon>Eukaryota</taxon>
        <taxon>Sar</taxon>
        <taxon>Stramenopiles</taxon>
        <taxon>Ochrophyta</taxon>
        <taxon>Bacillariophyta</taxon>
        <taxon>Coscinodiscophyceae</taxon>
        <taxon>Chaetocerotophycidae</taxon>
        <taxon>Chaetocerotales</taxon>
        <taxon>Chaetocerotaceae</taxon>
        <taxon>Chaetoceros</taxon>
    </lineage>
</organism>
<keyword evidence="2" id="KW-1185">Reference proteome</keyword>
<dbReference type="AlphaFoldDB" id="A0AAD3CJK3"/>
<gene>
    <name evidence="1" type="ORF">CTEN210_03568</name>
</gene>
<proteinExistence type="predicted"/>
<name>A0AAD3CJK3_9STRA</name>